<keyword evidence="2" id="KW-0479">Metal-binding</keyword>
<feature type="chain" id="PRO_5039900196" description="Gypsy retrotransposon integrase-like protein 1" evidence="3">
    <location>
        <begin position="20"/>
        <end position="1173"/>
    </location>
</feature>
<dbReference type="PROSITE" id="PS50158">
    <property type="entry name" value="ZF_CCHC"/>
    <property type="match status" value="1"/>
</dbReference>
<dbReference type="OMA" id="IDCESAF"/>
<name>A0A9J7X9K7_CYPCA</name>
<dbReference type="Pfam" id="PF02023">
    <property type="entry name" value="SCAN"/>
    <property type="match status" value="1"/>
</dbReference>
<evidence type="ECO:0000256" key="3">
    <source>
        <dbReference type="SAM" id="SignalP"/>
    </source>
</evidence>
<dbReference type="InterPro" id="IPR001584">
    <property type="entry name" value="Integrase_cat-core"/>
</dbReference>
<dbReference type="Gene3D" id="1.10.4020.10">
    <property type="entry name" value="DNA breaking-rejoining enzymes"/>
    <property type="match status" value="1"/>
</dbReference>
<feature type="domain" description="Integrase catalytic" evidence="5">
    <location>
        <begin position="801"/>
        <end position="964"/>
    </location>
</feature>
<dbReference type="GO" id="GO:0008270">
    <property type="term" value="F:zinc ion binding"/>
    <property type="evidence" value="ECO:0007669"/>
    <property type="project" value="UniProtKB-KW"/>
</dbReference>
<dbReference type="Gene3D" id="1.10.340.70">
    <property type="match status" value="1"/>
</dbReference>
<keyword evidence="2" id="KW-0863">Zinc-finger</keyword>
<dbReference type="InterPro" id="IPR012337">
    <property type="entry name" value="RNaseH-like_sf"/>
</dbReference>
<dbReference type="Pfam" id="PF22938">
    <property type="entry name" value="Integrase_p58_C"/>
    <property type="match status" value="1"/>
</dbReference>
<dbReference type="GeneTree" id="ENSGT01050000244855"/>
<dbReference type="InterPro" id="IPR038269">
    <property type="entry name" value="SCAN_sf"/>
</dbReference>
<dbReference type="Proteomes" id="UP001108240">
    <property type="component" value="Unplaced"/>
</dbReference>
<dbReference type="GO" id="GO:0015074">
    <property type="term" value="P:DNA integration"/>
    <property type="evidence" value="ECO:0007669"/>
    <property type="project" value="InterPro"/>
</dbReference>
<dbReference type="Ensembl" id="ENSCCRT00000110319.1">
    <property type="protein sequence ID" value="ENSCCRP00000104267.1"/>
    <property type="gene ID" value="ENSCCRG00000053035.1"/>
</dbReference>
<keyword evidence="7" id="KW-1185">Reference proteome</keyword>
<feature type="signal peptide" evidence="3">
    <location>
        <begin position="1"/>
        <end position="19"/>
    </location>
</feature>
<dbReference type="PROSITE" id="PS50994">
    <property type="entry name" value="INTEGRASE"/>
    <property type="match status" value="1"/>
</dbReference>
<evidence type="ECO:0000256" key="2">
    <source>
        <dbReference type="PROSITE-ProRule" id="PRU00047"/>
    </source>
</evidence>
<dbReference type="Gene3D" id="4.10.60.10">
    <property type="entry name" value="Zinc finger, CCHC-type"/>
    <property type="match status" value="1"/>
</dbReference>
<dbReference type="InterPro" id="IPR041588">
    <property type="entry name" value="Integrase_H2C2"/>
</dbReference>
<organism evidence="6 7">
    <name type="scientific">Cyprinus carpio carpio</name>
    <dbReference type="NCBI Taxonomy" id="630221"/>
    <lineage>
        <taxon>Eukaryota</taxon>
        <taxon>Metazoa</taxon>
        <taxon>Chordata</taxon>
        <taxon>Craniata</taxon>
        <taxon>Vertebrata</taxon>
        <taxon>Euteleostomi</taxon>
        <taxon>Actinopterygii</taxon>
        <taxon>Neopterygii</taxon>
        <taxon>Teleostei</taxon>
        <taxon>Ostariophysi</taxon>
        <taxon>Cypriniformes</taxon>
        <taxon>Cyprinidae</taxon>
        <taxon>Cyprininae</taxon>
        <taxon>Cyprinus</taxon>
    </lineage>
</organism>
<keyword evidence="3" id="KW-0732">Signal</keyword>
<dbReference type="SUPFAM" id="SSF47353">
    <property type="entry name" value="Retrovirus capsid dimerization domain-like"/>
    <property type="match status" value="1"/>
</dbReference>
<reference evidence="6" key="2">
    <citation type="submission" date="2025-09" db="UniProtKB">
        <authorList>
            <consortium name="Ensembl"/>
        </authorList>
    </citation>
    <scope>IDENTIFICATION</scope>
</reference>
<dbReference type="Pfam" id="PF00665">
    <property type="entry name" value="rve"/>
    <property type="match status" value="1"/>
</dbReference>
<reference evidence="6" key="1">
    <citation type="submission" date="2025-08" db="UniProtKB">
        <authorList>
            <consortium name="Ensembl"/>
        </authorList>
    </citation>
    <scope>IDENTIFICATION</scope>
</reference>
<evidence type="ECO:0000259" key="5">
    <source>
        <dbReference type="PROSITE" id="PS50994"/>
    </source>
</evidence>
<protein>
    <recommendedName>
        <fullName evidence="1">Gypsy retrotransposon integrase-like protein 1</fullName>
    </recommendedName>
</protein>
<dbReference type="AlphaFoldDB" id="A0A9J7X9K7"/>
<dbReference type="FunFam" id="1.10.340.70:FF:000001">
    <property type="entry name" value="Retrovirus-related Pol polyprotein from transposon gypsy-like Protein"/>
    <property type="match status" value="1"/>
</dbReference>
<dbReference type="InterPro" id="IPR003309">
    <property type="entry name" value="SCAN_dom"/>
</dbReference>
<accession>A0A9J7X9K7</accession>
<evidence type="ECO:0000313" key="7">
    <source>
        <dbReference type="Proteomes" id="UP001108240"/>
    </source>
</evidence>
<evidence type="ECO:0000259" key="4">
    <source>
        <dbReference type="PROSITE" id="PS50158"/>
    </source>
</evidence>
<sequence>MRCSSVMLIGWLLIMEVFKLQDFVTSPSVQQINSCRKQDLLQIADHFQIVVSKQSLKKEIKRILILRLNELQVLPMSNVGGGETGGDVNVDGVSLAQFSSGEEDKRSGGADADVEAEVEAKAGLPPFEPFSPSSVDSREGTRLKVRLARLHYEAQERAQVRQAELNLQLEVRKLEIEAETQVKLRQLELGASNVATSSAVQPVPAQVSSTPPRVGLAPDAFDVGKHIALVPQFRETEVDTYFSAFERIATSLHWPKEVWSLLLQCRLFGKAQEVCSTLSLEESLKYESVKSAILRAYELVPEAYRQRFRKHKKSPTQTFVEFAREKGVLFDKWCAASKVSDFDSLRELILLEEFKGCLSERIVVYLSEQKVTTLSHAAVLADEFILTHKNVFASARPEKLQIDSSQSQMSRSRFSPPHNKEERECFYCHKKGHVIADCLALKRKQQPQPKSVGFVKAVKSAVAVHTEERIDESYRPFVSKGLISLSGTREDQEEVRILRDTGAMQSFILAGKLQLSDNTFCGSSVIVQGIDMGCVKFPLHRVHLQSELCTGFVRVAVCHSLPVKGVDFILGNDLAGGKVMPVIEVVDEPNAFCESEVLSETYPDVFPACAITRAQSRRVGDEVDLSNSFMFPLLSGDASMDMNLEKKDGSKTENKGVIVSDAEILKLPVSHERIISAQKEDKTLVTSFNSALSLDGAKENKVAYFIDNDLLMRKWCSHVDKNSDWNVVYQIVVPFSYRQHVLCLAHDHQLAGHLGVTKTYNRILRHFFWPGLKKDVTHYCRTCHTCQIVGKPNQRIPPAPLSPIPAIGEPFEHVMVDCVGPLPKTKSGNQFLLTMMCVATRFPEAIPLRKITAPVVIKALVKFFSTFGLPKVVQTDQGTNFLSKLFKQVLESLAISHRVSSAYHPQSQGALERFHQTLKSMLKKYCQDTAKDWDEGVPLVLFAVRETRQESLGFSPAELVFGHQVRGPLKILKEQILEPKLSSNTNVLDFVCTFRDRLHTAWLLARESLANAQKDMKSKYDKQAVVRSFQPGDEVLVLLPVPGSSLSARFFGPYVVKKRMSETDYMLCTPDRKRKTRVCHLNMLKAYHTRESSTASAVEQTAGPAVSSVAIAVDLAPSPSILGVDTDGVVLRHAFQQGTRSPPLSADWLWKLSVIINQCDADLSSASKVSTGR</sequence>
<dbReference type="SUPFAM" id="SSF53098">
    <property type="entry name" value="Ribonuclease H-like"/>
    <property type="match status" value="1"/>
</dbReference>
<dbReference type="PANTHER" id="PTHR46888:SF13">
    <property type="entry name" value="RIBONUCLEASE H"/>
    <property type="match status" value="1"/>
</dbReference>
<dbReference type="FunFam" id="3.30.420.10:FF:000032">
    <property type="entry name" value="Retrovirus-related Pol polyprotein from transposon 297-like Protein"/>
    <property type="match status" value="1"/>
</dbReference>
<keyword evidence="2" id="KW-0862">Zinc</keyword>
<evidence type="ECO:0000256" key="1">
    <source>
        <dbReference type="ARBA" id="ARBA00039658"/>
    </source>
</evidence>
<dbReference type="InterPro" id="IPR001878">
    <property type="entry name" value="Znf_CCHC"/>
</dbReference>
<dbReference type="InterPro" id="IPR036875">
    <property type="entry name" value="Znf_CCHC_sf"/>
</dbReference>
<dbReference type="PANTHER" id="PTHR46888">
    <property type="entry name" value="ZINC KNUCKLE DOMAINCONTAINING PROTEIN-RELATED"/>
    <property type="match status" value="1"/>
</dbReference>
<dbReference type="Gene3D" id="3.30.420.10">
    <property type="entry name" value="Ribonuclease H-like superfamily/Ribonuclease H"/>
    <property type="match status" value="1"/>
</dbReference>
<dbReference type="SUPFAM" id="SSF57756">
    <property type="entry name" value="Retrovirus zinc finger-like domains"/>
    <property type="match status" value="1"/>
</dbReference>
<dbReference type="Pfam" id="PF17921">
    <property type="entry name" value="Integrase_H2C2"/>
    <property type="match status" value="1"/>
</dbReference>
<dbReference type="InterPro" id="IPR036397">
    <property type="entry name" value="RNaseH_sf"/>
</dbReference>
<evidence type="ECO:0000313" key="6">
    <source>
        <dbReference type="Ensembl" id="ENSCCRP00000104267.1"/>
    </source>
</evidence>
<feature type="domain" description="CCHC-type" evidence="4">
    <location>
        <begin position="425"/>
        <end position="438"/>
    </location>
</feature>
<dbReference type="InterPro" id="IPR054465">
    <property type="entry name" value="Integrase_p58-like_C"/>
</dbReference>
<dbReference type="GO" id="GO:0003676">
    <property type="term" value="F:nucleic acid binding"/>
    <property type="evidence" value="ECO:0007669"/>
    <property type="project" value="InterPro"/>
</dbReference>
<proteinExistence type="predicted"/>